<dbReference type="EMBL" id="JAZDQV010000017">
    <property type="protein sequence ID" value="MEE1878503.1"/>
    <property type="molecule type" value="Genomic_DNA"/>
</dbReference>
<comment type="subcellular location">
    <subcellularLocation>
        <location evidence="1">Membrane</location>
        <topology evidence="1">Multi-pass membrane protein</topology>
    </subcellularLocation>
</comment>
<protein>
    <submittedName>
        <fullName evidence="7">Rod shape-determining protein MreD</fullName>
    </submittedName>
</protein>
<reference evidence="7 8" key="1">
    <citation type="submission" date="2024-01" db="EMBL/GenBank/DDBJ databases">
        <title>The genome sequence of Erythrobacteraceae sp. strain 1XM1-14.</title>
        <authorList>
            <person name="Liu Y."/>
        </authorList>
    </citation>
    <scope>NUCLEOTIDE SEQUENCE [LARGE SCALE GENOMIC DNA]</scope>
    <source>
        <strain evidence="7 8">1XM1-14</strain>
    </source>
</reference>
<dbReference type="InterPro" id="IPR023271">
    <property type="entry name" value="Aquaporin-like"/>
</dbReference>
<evidence type="ECO:0000256" key="1">
    <source>
        <dbReference type="ARBA" id="ARBA00004141"/>
    </source>
</evidence>
<evidence type="ECO:0000256" key="3">
    <source>
        <dbReference type="ARBA" id="ARBA00022989"/>
    </source>
</evidence>
<evidence type="ECO:0000256" key="6">
    <source>
        <dbReference type="SAM" id="Phobius"/>
    </source>
</evidence>
<accession>A0ABU7GHD6</accession>
<dbReference type="RefSeq" id="WP_354145568.1">
    <property type="nucleotide sequence ID" value="NZ_JAZDQV010000017.1"/>
</dbReference>
<feature type="transmembrane region" description="Helical" evidence="6">
    <location>
        <begin position="122"/>
        <end position="143"/>
    </location>
</feature>
<evidence type="ECO:0000256" key="5">
    <source>
        <dbReference type="SAM" id="MobiDB-lite"/>
    </source>
</evidence>
<dbReference type="SUPFAM" id="SSF81338">
    <property type="entry name" value="Aquaporin-like"/>
    <property type="match status" value="1"/>
</dbReference>
<comment type="caution">
    <text evidence="7">The sequence shown here is derived from an EMBL/GenBank/DDBJ whole genome shotgun (WGS) entry which is preliminary data.</text>
</comment>
<keyword evidence="8" id="KW-1185">Reference proteome</keyword>
<keyword evidence="3 6" id="KW-1133">Transmembrane helix</keyword>
<feature type="transmembrane region" description="Helical" evidence="6">
    <location>
        <begin position="88"/>
        <end position="110"/>
    </location>
</feature>
<gene>
    <name evidence="7" type="primary">mreD</name>
    <name evidence="7" type="ORF">VRS74_12510</name>
</gene>
<evidence type="ECO:0000256" key="4">
    <source>
        <dbReference type="ARBA" id="ARBA00023136"/>
    </source>
</evidence>
<feature type="region of interest" description="Disordered" evidence="5">
    <location>
        <begin position="1"/>
        <end position="21"/>
    </location>
</feature>
<organism evidence="7 8">
    <name type="scientific">Altererythrobacter litoralis</name>
    <dbReference type="NCBI Taxonomy" id="3113904"/>
    <lineage>
        <taxon>Bacteria</taxon>
        <taxon>Pseudomonadati</taxon>
        <taxon>Pseudomonadota</taxon>
        <taxon>Alphaproteobacteria</taxon>
        <taxon>Sphingomonadales</taxon>
        <taxon>Erythrobacteraceae</taxon>
        <taxon>Altererythrobacter</taxon>
    </lineage>
</organism>
<evidence type="ECO:0000313" key="7">
    <source>
        <dbReference type="EMBL" id="MEE1878503.1"/>
    </source>
</evidence>
<dbReference type="Proteomes" id="UP001343492">
    <property type="component" value="Unassembled WGS sequence"/>
</dbReference>
<feature type="transmembrane region" description="Helical" evidence="6">
    <location>
        <begin position="149"/>
        <end position="174"/>
    </location>
</feature>
<proteinExistence type="predicted"/>
<keyword evidence="4 6" id="KW-0472">Membrane</keyword>
<sequence>MIEGGLKPRSRPNPYGKRINREPSPLLANSVPYATIVLGSMLPLLLVTSTMPIVPPLGFMMLVGWRLMRPGLLPSWVGLPLGAIDDLFSGQPFGSAILLWSVTMLAIEWFETRVPWRGFLQDWLAAALACAGYVLAAAAFSGAKINPTLAIAIMPQLLASILAFPLISGLVATFDRLRLQRIRKVR</sequence>
<evidence type="ECO:0000313" key="8">
    <source>
        <dbReference type="Proteomes" id="UP001343492"/>
    </source>
</evidence>
<evidence type="ECO:0000256" key="2">
    <source>
        <dbReference type="ARBA" id="ARBA00022692"/>
    </source>
</evidence>
<keyword evidence="2 6" id="KW-0812">Transmembrane</keyword>
<name>A0ABU7GHD6_9SPHN</name>
<feature type="transmembrane region" description="Helical" evidence="6">
    <location>
        <begin position="44"/>
        <end position="68"/>
    </location>
</feature>